<keyword evidence="1" id="KW-0418">Kinase</keyword>
<dbReference type="GO" id="GO:0005524">
    <property type="term" value="F:ATP binding"/>
    <property type="evidence" value="ECO:0007669"/>
    <property type="project" value="UniProtKB-KW"/>
</dbReference>
<dbReference type="SUPFAM" id="SSF55874">
    <property type="entry name" value="ATPase domain of HSP90 chaperone/DNA topoisomerase II/histidine kinase"/>
    <property type="match status" value="1"/>
</dbReference>
<dbReference type="InterPro" id="IPR050267">
    <property type="entry name" value="Anti-sigma-factor_SerPK"/>
</dbReference>
<keyword evidence="4" id="KW-0547">Nucleotide-binding</keyword>
<evidence type="ECO:0000313" key="4">
    <source>
        <dbReference type="EMBL" id="MDI5974049.1"/>
    </source>
</evidence>
<proteinExistence type="predicted"/>
<dbReference type="AlphaFoldDB" id="A0AA90H5R6"/>
<dbReference type="Gene3D" id="3.30.565.10">
    <property type="entry name" value="Histidine kinase-like ATPase, C-terminal domain"/>
    <property type="match status" value="1"/>
</dbReference>
<sequence>MTSLTRSTRLRHSAVSPGRAPDRNEWSVTLLRAPGANGGFTEAEKVVPGQVRRAAVAELRVLGASPLVESASLLLSELVTNAYQHAGGDHVIVRLIRTDTLVRIEVGGSGAWTPVLRHAEDLEESGRGLVLVDAIAEDWGFNKEQSTVWCTLRIPGEGAPL</sequence>
<dbReference type="GO" id="GO:0004674">
    <property type="term" value="F:protein serine/threonine kinase activity"/>
    <property type="evidence" value="ECO:0007669"/>
    <property type="project" value="UniProtKB-KW"/>
</dbReference>
<dbReference type="CDD" id="cd16936">
    <property type="entry name" value="HATPase_RsbW-like"/>
    <property type="match status" value="1"/>
</dbReference>
<accession>A0AA90H5R6</accession>
<dbReference type="PANTHER" id="PTHR35526">
    <property type="entry name" value="ANTI-SIGMA-F FACTOR RSBW-RELATED"/>
    <property type="match status" value="1"/>
</dbReference>
<gene>
    <name evidence="4" type="ORF">POF50_032690</name>
</gene>
<feature type="domain" description="Histidine kinase/HSP90-like ATPase" evidence="3">
    <location>
        <begin position="50"/>
        <end position="149"/>
    </location>
</feature>
<keyword evidence="1" id="KW-0723">Serine/threonine-protein kinase</keyword>
<keyword evidence="1" id="KW-0808">Transferase</keyword>
<evidence type="ECO:0000256" key="1">
    <source>
        <dbReference type="ARBA" id="ARBA00022527"/>
    </source>
</evidence>
<dbReference type="Pfam" id="PF13581">
    <property type="entry name" value="HATPase_c_2"/>
    <property type="match status" value="1"/>
</dbReference>
<dbReference type="EMBL" id="JABXJJ020000059">
    <property type="protein sequence ID" value="MDI5974049.1"/>
    <property type="molecule type" value="Genomic_DNA"/>
</dbReference>
<dbReference type="PANTHER" id="PTHR35526:SF3">
    <property type="entry name" value="ANTI-SIGMA-F FACTOR RSBW"/>
    <property type="match status" value="1"/>
</dbReference>
<evidence type="ECO:0000256" key="2">
    <source>
        <dbReference type="SAM" id="MobiDB-lite"/>
    </source>
</evidence>
<name>A0AA90H5R6_9ACTN</name>
<dbReference type="InterPro" id="IPR003594">
    <property type="entry name" value="HATPase_dom"/>
</dbReference>
<comment type="caution">
    <text evidence="4">The sequence shown here is derived from an EMBL/GenBank/DDBJ whole genome shotgun (WGS) entry which is preliminary data.</text>
</comment>
<reference evidence="4" key="1">
    <citation type="submission" date="2023-05" db="EMBL/GenBank/DDBJ databases">
        <title>Streptantibioticus silvisoli sp. nov., acidotolerant actinomycetes 1 from pine litter.</title>
        <authorList>
            <person name="Swiecimska M."/>
            <person name="Golinska P."/>
            <person name="Sangal V."/>
            <person name="Wachnowicz B."/>
            <person name="Goodfellow M."/>
        </authorList>
    </citation>
    <scope>NUCLEOTIDE SEQUENCE</scope>
    <source>
        <strain evidence="4">SL13</strain>
    </source>
</reference>
<keyword evidence="4" id="KW-0067">ATP-binding</keyword>
<evidence type="ECO:0000259" key="3">
    <source>
        <dbReference type="Pfam" id="PF13581"/>
    </source>
</evidence>
<organism evidence="4">
    <name type="scientific">Streptantibioticus silvisoli</name>
    <dbReference type="NCBI Taxonomy" id="2705255"/>
    <lineage>
        <taxon>Bacteria</taxon>
        <taxon>Bacillati</taxon>
        <taxon>Actinomycetota</taxon>
        <taxon>Actinomycetes</taxon>
        <taxon>Kitasatosporales</taxon>
        <taxon>Streptomycetaceae</taxon>
        <taxon>Streptantibioticus</taxon>
    </lineage>
</organism>
<dbReference type="InterPro" id="IPR036890">
    <property type="entry name" value="HATPase_C_sf"/>
</dbReference>
<feature type="region of interest" description="Disordered" evidence="2">
    <location>
        <begin position="1"/>
        <end position="22"/>
    </location>
</feature>
<protein>
    <submittedName>
        <fullName evidence="4">ATP-binding protein</fullName>
    </submittedName>
</protein>
<dbReference type="RefSeq" id="WP_271312437.1">
    <property type="nucleotide sequence ID" value="NZ_JABXJJ020000059.1"/>
</dbReference>